<dbReference type="Proteomes" id="UP001152888">
    <property type="component" value="Unassembled WGS sequence"/>
</dbReference>
<evidence type="ECO:0000313" key="2">
    <source>
        <dbReference type="Proteomes" id="UP001152888"/>
    </source>
</evidence>
<name>A0A9P0LSN1_ACAOB</name>
<proteinExistence type="predicted"/>
<sequence>MLGMSKRTSLVNLHLVVTSKNYIRSTKQIFLVENEETRGGARSCIHKMKTSTLSG</sequence>
<dbReference type="AlphaFoldDB" id="A0A9P0LSN1"/>
<accession>A0A9P0LSN1</accession>
<evidence type="ECO:0000313" key="1">
    <source>
        <dbReference type="EMBL" id="CAH2001889.1"/>
    </source>
</evidence>
<comment type="caution">
    <text evidence="1">The sequence shown here is derived from an EMBL/GenBank/DDBJ whole genome shotgun (WGS) entry which is preliminary data.</text>
</comment>
<reference evidence="1" key="1">
    <citation type="submission" date="2022-03" db="EMBL/GenBank/DDBJ databases">
        <authorList>
            <person name="Sayadi A."/>
        </authorList>
    </citation>
    <scope>NUCLEOTIDE SEQUENCE</scope>
</reference>
<gene>
    <name evidence="1" type="ORF">ACAOBT_LOCUS26496</name>
</gene>
<protein>
    <submittedName>
        <fullName evidence="1">Uncharacterized protein</fullName>
    </submittedName>
</protein>
<organism evidence="1 2">
    <name type="scientific">Acanthoscelides obtectus</name>
    <name type="common">Bean weevil</name>
    <name type="synonym">Bruchus obtectus</name>
    <dbReference type="NCBI Taxonomy" id="200917"/>
    <lineage>
        <taxon>Eukaryota</taxon>
        <taxon>Metazoa</taxon>
        <taxon>Ecdysozoa</taxon>
        <taxon>Arthropoda</taxon>
        <taxon>Hexapoda</taxon>
        <taxon>Insecta</taxon>
        <taxon>Pterygota</taxon>
        <taxon>Neoptera</taxon>
        <taxon>Endopterygota</taxon>
        <taxon>Coleoptera</taxon>
        <taxon>Polyphaga</taxon>
        <taxon>Cucujiformia</taxon>
        <taxon>Chrysomeloidea</taxon>
        <taxon>Chrysomelidae</taxon>
        <taxon>Bruchinae</taxon>
        <taxon>Bruchini</taxon>
        <taxon>Acanthoscelides</taxon>
    </lineage>
</organism>
<dbReference type="EMBL" id="CAKOFQ010007474">
    <property type="protein sequence ID" value="CAH2001889.1"/>
    <property type="molecule type" value="Genomic_DNA"/>
</dbReference>
<keyword evidence="2" id="KW-1185">Reference proteome</keyword>
<dbReference type="OrthoDB" id="8194406at2759"/>